<feature type="signal peptide" evidence="1">
    <location>
        <begin position="1"/>
        <end position="20"/>
    </location>
</feature>
<evidence type="ECO:0000313" key="5">
    <source>
        <dbReference type="Proteomes" id="UP000290037"/>
    </source>
</evidence>
<protein>
    <submittedName>
        <fullName evidence="3">Uncharacterized protein</fullName>
    </submittedName>
</protein>
<dbReference type="RefSeq" id="WP_072982532.1">
    <property type="nucleotide sequence ID" value="NZ_FQXT01000003.1"/>
</dbReference>
<reference evidence="3" key="1">
    <citation type="submission" date="2016-11" db="EMBL/GenBank/DDBJ databases">
        <authorList>
            <person name="Jaros S."/>
            <person name="Januszkiewicz K."/>
            <person name="Wedrychowicz H."/>
        </authorList>
    </citation>
    <scope>NUCLEOTIDE SEQUENCE [LARGE SCALE GENOMIC DNA]</scope>
    <source>
        <strain evidence="3">DSM 19859</strain>
    </source>
</reference>
<proteinExistence type="predicted"/>
<reference evidence="2 5" key="3">
    <citation type="submission" date="2018-07" db="EMBL/GenBank/DDBJ databases">
        <title>Leeuwenhoekiella genomics.</title>
        <authorList>
            <person name="Tahon G."/>
            <person name="Willems A."/>
        </authorList>
    </citation>
    <scope>NUCLEOTIDE SEQUENCE [LARGE SCALE GENOMIC DNA]</scope>
    <source>
        <strain evidence="2 5">LMG 24856</strain>
    </source>
</reference>
<dbReference type="EMBL" id="FQXT01000003">
    <property type="protein sequence ID" value="SHI06654.1"/>
    <property type="molecule type" value="Genomic_DNA"/>
</dbReference>
<dbReference type="Proteomes" id="UP000184240">
    <property type="component" value="Unassembled WGS sequence"/>
</dbReference>
<evidence type="ECO:0000313" key="2">
    <source>
        <dbReference type="EMBL" id="RXG30453.1"/>
    </source>
</evidence>
<evidence type="ECO:0000313" key="4">
    <source>
        <dbReference type="Proteomes" id="UP000184240"/>
    </source>
</evidence>
<gene>
    <name evidence="2" type="ORF">DSM01_1203</name>
    <name evidence="3" type="ORF">SAMN04487999_1910</name>
</gene>
<keyword evidence="5" id="KW-1185">Reference proteome</keyword>
<sequence>MVKVILLILEWALASTGAQANSELQSIKNSISQEVTVVVYEDCDTFKSESTIAPSIFLIATDE</sequence>
<feature type="chain" id="PRO_5012409575" evidence="1">
    <location>
        <begin position="21"/>
        <end position="63"/>
    </location>
</feature>
<dbReference type="STRING" id="573501.SAMN04487999_1910"/>
<name>A0A1M5Y4C2_9FLAO</name>
<dbReference type="EMBL" id="QOVN01000002">
    <property type="protein sequence ID" value="RXG30453.1"/>
    <property type="molecule type" value="Genomic_DNA"/>
</dbReference>
<keyword evidence="1" id="KW-0732">Signal</keyword>
<dbReference type="AlphaFoldDB" id="A0A1M5Y4C2"/>
<evidence type="ECO:0000313" key="3">
    <source>
        <dbReference type="EMBL" id="SHI06654.1"/>
    </source>
</evidence>
<reference evidence="4" key="2">
    <citation type="submission" date="2016-11" db="EMBL/GenBank/DDBJ databases">
        <authorList>
            <person name="Varghese N."/>
            <person name="Submissions S."/>
        </authorList>
    </citation>
    <scope>NUCLEOTIDE SEQUENCE [LARGE SCALE GENOMIC DNA]</scope>
    <source>
        <strain evidence="4">DSM 19859</strain>
    </source>
</reference>
<accession>A0A1M5Y4C2</accession>
<dbReference type="Proteomes" id="UP000290037">
    <property type="component" value="Unassembled WGS sequence"/>
</dbReference>
<organism evidence="3 4">
    <name type="scientific">Leeuwenhoekiella palythoae</name>
    <dbReference type="NCBI Taxonomy" id="573501"/>
    <lineage>
        <taxon>Bacteria</taxon>
        <taxon>Pseudomonadati</taxon>
        <taxon>Bacteroidota</taxon>
        <taxon>Flavobacteriia</taxon>
        <taxon>Flavobacteriales</taxon>
        <taxon>Flavobacteriaceae</taxon>
        <taxon>Leeuwenhoekiella</taxon>
    </lineage>
</organism>
<evidence type="ECO:0000256" key="1">
    <source>
        <dbReference type="SAM" id="SignalP"/>
    </source>
</evidence>